<evidence type="ECO:0000256" key="1">
    <source>
        <dbReference type="ARBA" id="ARBA00023015"/>
    </source>
</evidence>
<reference evidence="5 6" key="1">
    <citation type="submission" date="2015-11" db="EMBL/GenBank/DDBJ databases">
        <title>Draft genome sequences of new species of the genus Lactobacillus isolated from orchardgrass silage.</title>
        <authorList>
            <person name="Tohno M."/>
            <person name="Tanizawa Y."/>
            <person name="Arita M."/>
        </authorList>
    </citation>
    <scope>NUCLEOTIDE SEQUENCE [LARGE SCALE GENOMIC DNA]</scope>
    <source>
        <strain evidence="5 6">IWT5</strain>
    </source>
</reference>
<dbReference type="EMBL" id="BCMJ01000004">
    <property type="protein sequence ID" value="GAX08136.1"/>
    <property type="molecule type" value="Genomic_DNA"/>
</dbReference>
<dbReference type="SMART" id="SM00354">
    <property type="entry name" value="HTH_LACI"/>
    <property type="match status" value="1"/>
</dbReference>
<keyword evidence="2" id="KW-0238">DNA-binding</keyword>
<dbReference type="InterPro" id="IPR010982">
    <property type="entry name" value="Lambda_DNA-bd_dom_sf"/>
</dbReference>
<comment type="caution">
    <text evidence="5">The sequence shown here is derived from an EMBL/GenBank/DDBJ whole genome shotgun (WGS) entry which is preliminary data.</text>
</comment>
<dbReference type="InterPro" id="IPR028082">
    <property type="entry name" value="Peripla_BP_I"/>
</dbReference>
<dbReference type="Gene3D" id="3.40.50.2300">
    <property type="match status" value="2"/>
</dbReference>
<dbReference type="RefSeq" id="WP_098824613.1">
    <property type="nucleotide sequence ID" value="NZ_BCMJ01000004.1"/>
</dbReference>
<evidence type="ECO:0000313" key="5">
    <source>
        <dbReference type="EMBL" id="GAX08136.1"/>
    </source>
</evidence>
<dbReference type="PROSITE" id="PS00356">
    <property type="entry name" value="HTH_LACI_1"/>
    <property type="match status" value="1"/>
</dbReference>
<dbReference type="PRINTS" id="PR00036">
    <property type="entry name" value="HTHLACI"/>
</dbReference>
<evidence type="ECO:0000313" key="6">
    <source>
        <dbReference type="Proteomes" id="UP000223370"/>
    </source>
</evidence>
<dbReference type="InterPro" id="IPR046335">
    <property type="entry name" value="LacI/GalR-like_sensor"/>
</dbReference>
<organism evidence="5 6">
    <name type="scientific">Secundilactobacillus silagincola</name>
    <dbReference type="NCBI Taxonomy" id="1714681"/>
    <lineage>
        <taxon>Bacteria</taxon>
        <taxon>Bacillati</taxon>
        <taxon>Bacillota</taxon>
        <taxon>Bacilli</taxon>
        <taxon>Lactobacillales</taxon>
        <taxon>Lactobacillaceae</taxon>
        <taxon>Secundilactobacillus</taxon>
    </lineage>
</organism>
<sequence>MVTIKDIAKLAGVTPSTVSRVLNHAGGYNDKTKTKIEQIAASLHYQKNEAASNLVAKTSNLIGVIITDSKSSFASPIIDSVEDTAYAHDIRILLAHCGLNDPKRLRFCLDLMAGQKVSGIISVAVQFDDDNLNYLESINIPLISLNVTVPHHPSIEIDDVQAAHDATTFLINRHYRKIALVAVDHSDPQTGIKRITGYKKALAEAHISLDPDLIVKGDFSFEAGVKAAKHLLSGDDWPDAIFAASDDAAAGVLSYAYTHHIKVPGKLAVLGFDDSHVAQIVTPALTTVKQPFSEMGRLAVQKIMAHDLAENVTVPYEILTRDSV</sequence>
<dbReference type="OrthoDB" id="9784962at2"/>
<keyword evidence="1" id="KW-0805">Transcription regulation</keyword>
<evidence type="ECO:0000259" key="4">
    <source>
        <dbReference type="PROSITE" id="PS50932"/>
    </source>
</evidence>
<dbReference type="InterPro" id="IPR000843">
    <property type="entry name" value="HTH_LacI"/>
</dbReference>
<dbReference type="CDD" id="cd01392">
    <property type="entry name" value="HTH_LacI"/>
    <property type="match status" value="1"/>
</dbReference>
<dbReference type="AlphaFoldDB" id="A0A1Z5J2K9"/>
<dbReference type="SUPFAM" id="SSF47413">
    <property type="entry name" value="lambda repressor-like DNA-binding domains"/>
    <property type="match status" value="1"/>
</dbReference>
<name>A0A1Z5J2K9_9LACO</name>
<keyword evidence="3" id="KW-0804">Transcription</keyword>
<keyword evidence="6" id="KW-1185">Reference proteome</keyword>
<protein>
    <submittedName>
        <fullName evidence="5">Transcriptional regulator</fullName>
    </submittedName>
</protein>
<dbReference type="Proteomes" id="UP000223370">
    <property type="component" value="Unassembled WGS sequence"/>
</dbReference>
<feature type="domain" description="HTH lacI-type" evidence="4">
    <location>
        <begin position="2"/>
        <end position="56"/>
    </location>
</feature>
<dbReference type="Pfam" id="PF13377">
    <property type="entry name" value="Peripla_BP_3"/>
    <property type="match status" value="1"/>
</dbReference>
<dbReference type="GO" id="GO:0000976">
    <property type="term" value="F:transcription cis-regulatory region binding"/>
    <property type="evidence" value="ECO:0007669"/>
    <property type="project" value="TreeGrafter"/>
</dbReference>
<gene>
    <name evidence="5" type="ORF">IWT5_01289</name>
</gene>
<dbReference type="Gene3D" id="1.10.260.40">
    <property type="entry name" value="lambda repressor-like DNA-binding domains"/>
    <property type="match status" value="1"/>
</dbReference>
<evidence type="ECO:0000256" key="2">
    <source>
        <dbReference type="ARBA" id="ARBA00023125"/>
    </source>
</evidence>
<proteinExistence type="predicted"/>
<dbReference type="PANTHER" id="PTHR30146:SF109">
    <property type="entry name" value="HTH-TYPE TRANSCRIPTIONAL REGULATOR GALS"/>
    <property type="match status" value="1"/>
</dbReference>
<dbReference type="PROSITE" id="PS50932">
    <property type="entry name" value="HTH_LACI_2"/>
    <property type="match status" value="1"/>
</dbReference>
<dbReference type="SUPFAM" id="SSF53822">
    <property type="entry name" value="Periplasmic binding protein-like I"/>
    <property type="match status" value="1"/>
</dbReference>
<dbReference type="Pfam" id="PF00356">
    <property type="entry name" value="LacI"/>
    <property type="match status" value="1"/>
</dbReference>
<accession>A0A1Z5J2K9</accession>
<dbReference type="PANTHER" id="PTHR30146">
    <property type="entry name" value="LACI-RELATED TRANSCRIPTIONAL REPRESSOR"/>
    <property type="match status" value="1"/>
</dbReference>
<dbReference type="GO" id="GO:0003700">
    <property type="term" value="F:DNA-binding transcription factor activity"/>
    <property type="evidence" value="ECO:0007669"/>
    <property type="project" value="TreeGrafter"/>
</dbReference>
<evidence type="ECO:0000256" key="3">
    <source>
        <dbReference type="ARBA" id="ARBA00023163"/>
    </source>
</evidence>